<evidence type="ECO:0000313" key="3">
    <source>
        <dbReference type="Proteomes" id="UP001408789"/>
    </source>
</evidence>
<comment type="caution">
    <text evidence="2">The sequence shown here is derived from an EMBL/GenBank/DDBJ whole genome shotgun (WGS) entry which is preliminary data.</text>
</comment>
<dbReference type="AlphaFoldDB" id="A0AAP0D2M7"/>
<keyword evidence="3" id="KW-1185">Reference proteome</keyword>
<evidence type="ECO:0000256" key="1">
    <source>
        <dbReference type="SAM" id="MobiDB-lite"/>
    </source>
</evidence>
<sequence length="160" mass="18205">MIEKMLTIKELSDQSLLEEHIERLKEVFRLMEVAKKNVVKALSETYQKFPDIEEEEENKEGKSGGQSGGAENTSKPAKVVKTVETDTVGLNQYSDNAERIEGEISTFEGQEFETGVVEINKQLDIKQRLVWQYVMACTETKNKNDKETNTKEGIDLMPTK</sequence>
<accession>A0AAP0D2M7</accession>
<gene>
    <name evidence="2" type="ORF">SSX86_016413</name>
</gene>
<dbReference type="EMBL" id="JBCNJP010000017">
    <property type="protein sequence ID" value="KAK9065030.1"/>
    <property type="molecule type" value="Genomic_DNA"/>
</dbReference>
<dbReference type="Proteomes" id="UP001408789">
    <property type="component" value="Unassembled WGS sequence"/>
</dbReference>
<proteinExistence type="predicted"/>
<protein>
    <submittedName>
        <fullName evidence="2">Uncharacterized protein</fullName>
    </submittedName>
</protein>
<feature type="region of interest" description="Disordered" evidence="1">
    <location>
        <begin position="50"/>
        <end position="79"/>
    </location>
</feature>
<reference evidence="2 3" key="1">
    <citation type="submission" date="2024-04" db="EMBL/GenBank/DDBJ databases">
        <title>The reference genome of an endangered Asteraceae, Deinandra increscens subsp. villosa, native to the Central Coast of California.</title>
        <authorList>
            <person name="Guilliams M."/>
            <person name="Hasenstab-Lehman K."/>
            <person name="Meyer R."/>
            <person name="Mcevoy S."/>
        </authorList>
    </citation>
    <scope>NUCLEOTIDE SEQUENCE [LARGE SCALE GENOMIC DNA]</scope>
    <source>
        <tissue evidence="2">Leaf</tissue>
    </source>
</reference>
<name>A0AAP0D2M7_9ASTR</name>
<evidence type="ECO:0000313" key="2">
    <source>
        <dbReference type="EMBL" id="KAK9065030.1"/>
    </source>
</evidence>
<organism evidence="2 3">
    <name type="scientific">Deinandra increscens subsp. villosa</name>
    <dbReference type="NCBI Taxonomy" id="3103831"/>
    <lineage>
        <taxon>Eukaryota</taxon>
        <taxon>Viridiplantae</taxon>
        <taxon>Streptophyta</taxon>
        <taxon>Embryophyta</taxon>
        <taxon>Tracheophyta</taxon>
        <taxon>Spermatophyta</taxon>
        <taxon>Magnoliopsida</taxon>
        <taxon>eudicotyledons</taxon>
        <taxon>Gunneridae</taxon>
        <taxon>Pentapetalae</taxon>
        <taxon>asterids</taxon>
        <taxon>campanulids</taxon>
        <taxon>Asterales</taxon>
        <taxon>Asteraceae</taxon>
        <taxon>Asteroideae</taxon>
        <taxon>Heliantheae alliance</taxon>
        <taxon>Madieae</taxon>
        <taxon>Madiinae</taxon>
        <taxon>Deinandra</taxon>
    </lineage>
</organism>